<comment type="caution">
    <text evidence="2">The sequence shown here is derived from an EMBL/GenBank/DDBJ whole genome shotgun (WGS) entry which is preliminary data.</text>
</comment>
<dbReference type="EMBL" id="NJBO01000004">
    <property type="protein sequence ID" value="TKJ43415.1"/>
    <property type="molecule type" value="Genomic_DNA"/>
</dbReference>
<keyword evidence="1" id="KW-1133">Transmembrane helix</keyword>
<feature type="transmembrane region" description="Helical" evidence="1">
    <location>
        <begin position="118"/>
        <end position="140"/>
    </location>
</feature>
<sequence>MDANLFTAYNYLSSAIAQAFAALIVVTGIFFFSRKKDIEDFLNELYDNLRRFINDQSHLYSGSIPLNVTLTHGEVVSIAENILSRLSDQRLKKNIEEEITKHKQASDIKDRSRKRTMYSVIISSVAMTFGLVALLVGPILCDKQKWVVMGIELGIGLFALSYALVVIWKLMIKKIEVKIPT</sequence>
<evidence type="ECO:0000256" key="1">
    <source>
        <dbReference type="SAM" id="Phobius"/>
    </source>
</evidence>
<dbReference type="AlphaFoldDB" id="A0A532V896"/>
<keyword evidence="1" id="KW-0472">Membrane</keyword>
<gene>
    <name evidence="2" type="ORF">CEE36_03525</name>
</gene>
<feature type="transmembrane region" description="Helical" evidence="1">
    <location>
        <begin position="12"/>
        <end position="32"/>
    </location>
</feature>
<proteinExistence type="predicted"/>
<reference evidence="2 3" key="1">
    <citation type="submission" date="2017-06" db="EMBL/GenBank/DDBJ databases">
        <title>Novel microbial phyla capable of carbon fixation and sulfur reduction in deep-sea sediments.</title>
        <authorList>
            <person name="Huang J."/>
            <person name="Baker B."/>
            <person name="Wang Y."/>
        </authorList>
    </citation>
    <scope>NUCLEOTIDE SEQUENCE [LARGE SCALE GENOMIC DNA]</scope>
    <source>
        <strain evidence="2">B3_TA06</strain>
    </source>
</reference>
<protein>
    <submittedName>
        <fullName evidence="2">Uncharacterized protein</fullName>
    </submittedName>
</protein>
<keyword evidence="1" id="KW-0812">Transmembrane</keyword>
<evidence type="ECO:0000313" key="2">
    <source>
        <dbReference type="EMBL" id="TKJ43415.1"/>
    </source>
</evidence>
<organism evidence="2 3">
    <name type="scientific">candidate division TA06 bacterium B3_TA06</name>
    <dbReference type="NCBI Taxonomy" id="2012487"/>
    <lineage>
        <taxon>Bacteria</taxon>
        <taxon>Bacteria division TA06</taxon>
    </lineage>
</organism>
<name>A0A532V896_UNCT6</name>
<evidence type="ECO:0000313" key="3">
    <source>
        <dbReference type="Proteomes" id="UP000317778"/>
    </source>
</evidence>
<accession>A0A532V896</accession>
<dbReference type="Proteomes" id="UP000317778">
    <property type="component" value="Unassembled WGS sequence"/>
</dbReference>
<feature type="transmembrane region" description="Helical" evidence="1">
    <location>
        <begin position="146"/>
        <end position="168"/>
    </location>
</feature>